<proteinExistence type="inferred from homology"/>
<feature type="transmembrane region" description="Helical" evidence="2">
    <location>
        <begin position="6"/>
        <end position="24"/>
    </location>
</feature>
<name>A0A4R6RYB2_LABRH</name>
<dbReference type="Pfam" id="PF03109">
    <property type="entry name" value="ABC1"/>
    <property type="match status" value="1"/>
</dbReference>
<dbReference type="PANTHER" id="PTHR10566">
    <property type="entry name" value="CHAPERONE-ACTIVITY OF BC1 COMPLEX CABC1 -RELATED"/>
    <property type="match status" value="1"/>
</dbReference>
<dbReference type="Proteomes" id="UP000295444">
    <property type="component" value="Unassembled WGS sequence"/>
</dbReference>
<dbReference type="InterPro" id="IPR050154">
    <property type="entry name" value="UbiB_kinase"/>
</dbReference>
<dbReference type="InterPro" id="IPR004147">
    <property type="entry name" value="ABC1_dom"/>
</dbReference>
<dbReference type="RefSeq" id="WP_133853670.1">
    <property type="nucleotide sequence ID" value="NZ_SNXZ01000008.1"/>
</dbReference>
<evidence type="ECO:0000259" key="3">
    <source>
        <dbReference type="Pfam" id="PF03109"/>
    </source>
</evidence>
<keyword evidence="4" id="KW-0830">Ubiquinone</keyword>
<accession>A0A4R6RYB2</accession>
<dbReference type="PANTHER" id="PTHR10566:SF113">
    <property type="entry name" value="PROTEIN ACTIVITY OF BC1 COMPLEX KINASE 7, CHLOROPLASTIC"/>
    <property type="match status" value="1"/>
</dbReference>
<dbReference type="SUPFAM" id="SSF56112">
    <property type="entry name" value="Protein kinase-like (PK-like)"/>
    <property type="match status" value="1"/>
</dbReference>
<evidence type="ECO:0000313" key="4">
    <source>
        <dbReference type="EMBL" id="TDP92129.1"/>
    </source>
</evidence>
<feature type="transmembrane region" description="Helical" evidence="2">
    <location>
        <begin position="36"/>
        <end position="57"/>
    </location>
</feature>
<evidence type="ECO:0000313" key="5">
    <source>
        <dbReference type="Proteomes" id="UP000295444"/>
    </source>
</evidence>
<comment type="caution">
    <text evidence="4">The sequence shown here is derived from an EMBL/GenBank/DDBJ whole genome shotgun (WGS) entry which is preliminary data.</text>
</comment>
<keyword evidence="2" id="KW-1133">Transmembrane helix</keyword>
<comment type="similarity">
    <text evidence="1">Belongs to the protein kinase superfamily. ADCK protein kinase family.</text>
</comment>
<dbReference type="EMBL" id="SNXZ01000008">
    <property type="protein sequence ID" value="TDP92129.1"/>
    <property type="molecule type" value="Genomic_DNA"/>
</dbReference>
<dbReference type="OrthoDB" id="9795390at2"/>
<reference evidence="4 5" key="1">
    <citation type="submission" date="2019-03" db="EMBL/GenBank/DDBJ databases">
        <title>Genomic Encyclopedia of Type Strains, Phase IV (KMG-IV): sequencing the most valuable type-strain genomes for metagenomic binning, comparative biology and taxonomic classification.</title>
        <authorList>
            <person name="Goeker M."/>
        </authorList>
    </citation>
    <scope>NUCLEOTIDE SEQUENCE [LARGE SCALE GENOMIC DNA]</scope>
    <source>
        <strain evidence="4 5">DSM 45361</strain>
    </source>
</reference>
<feature type="domain" description="ABC1 atypical kinase-like" evidence="3">
    <location>
        <begin position="185"/>
        <end position="413"/>
    </location>
</feature>
<evidence type="ECO:0000256" key="1">
    <source>
        <dbReference type="ARBA" id="ARBA00009670"/>
    </source>
</evidence>
<keyword evidence="2" id="KW-0812">Transmembrane</keyword>
<evidence type="ECO:0000256" key="2">
    <source>
        <dbReference type="SAM" id="Phobius"/>
    </source>
</evidence>
<keyword evidence="5" id="KW-1185">Reference proteome</keyword>
<protein>
    <submittedName>
        <fullName evidence="4">Ubiquinone biosynthesis protein</fullName>
    </submittedName>
</protein>
<dbReference type="CDD" id="cd05121">
    <property type="entry name" value="ABC1_ADCK3-like"/>
    <property type="match status" value="1"/>
</dbReference>
<dbReference type="InterPro" id="IPR011009">
    <property type="entry name" value="Kinase-like_dom_sf"/>
</dbReference>
<feature type="transmembrane region" description="Helical" evidence="2">
    <location>
        <begin position="576"/>
        <end position="593"/>
    </location>
</feature>
<feature type="transmembrane region" description="Helical" evidence="2">
    <location>
        <begin position="69"/>
        <end position="90"/>
    </location>
</feature>
<sequence>MSSSVLLPLLALPLTLLMVGVIVAAARRLLGVQVTLVRAALGAVLGWLVSGAVGRVLPQPKQNEAGTALALLLPLTGITLLTAAAFLLVAEIVRPAASRTSAFSFVRSLRGRFVRSRRYGQIMRIAVRHGLGPALRGRRQHGSARLARSLRLALEEGGPTFVKLGQVLATRRDLLPDVFADELGKLQAAVAPVPVAEIEQVLAQELPADVFASFDPVPLAAASIAQVHRATLRCGAQVVVKVQRPGARTVVARDLDIIARVATTLQARTRWARALGVRQLADGFAASLAEELDFRTEAGNLAAFRSTDGLRVPAIFEELTTERVLVLERLDGVPLSAPAAAPAPENARTLLHGMLRQLLDQGVFHADPHPGNVLVLAAGGLGMLDFGSVGRLDVAARAGLRQLFLALDRGDPADLRDALLDVLDRPDDLDELRLERALGDVLARHFTGDRRAGTAMVADLVRLVTRFGLGVPPALAAVFRALTTLEGTLTRILPSFDLVAECRSYTSAAVVDAVRPESVRRTLVDELTGLLPVVRRLPRRLDRIAAAAEQGRLSLNVRLLADERDRRMITGMLHQVLLAFIGATTGIMAVLLMNSGGGPRVTETLGLHQLFGYNLLVISALIGLRLLFAVFRAQPYGGHEQLAGGR</sequence>
<dbReference type="AlphaFoldDB" id="A0A4R6RYB2"/>
<keyword evidence="2" id="KW-0472">Membrane</keyword>
<organism evidence="4 5">
    <name type="scientific">Labedaea rhizosphaerae</name>
    <dbReference type="NCBI Taxonomy" id="598644"/>
    <lineage>
        <taxon>Bacteria</taxon>
        <taxon>Bacillati</taxon>
        <taxon>Actinomycetota</taxon>
        <taxon>Actinomycetes</taxon>
        <taxon>Pseudonocardiales</taxon>
        <taxon>Pseudonocardiaceae</taxon>
        <taxon>Labedaea</taxon>
    </lineage>
</organism>
<feature type="transmembrane region" description="Helical" evidence="2">
    <location>
        <begin position="613"/>
        <end position="631"/>
    </location>
</feature>
<gene>
    <name evidence="4" type="ORF">EV186_108342</name>
</gene>